<proteinExistence type="predicted"/>
<protein>
    <submittedName>
        <fullName evidence="1">DUF1471 domain-containing protein</fullName>
    </submittedName>
</protein>
<reference evidence="1 2" key="1">
    <citation type="journal article" date="2019" name="Antimicrob. Agents Chemother.">
        <title>Applying Rapid Whole Genome Sequencing to Predict Phenotypic Antimicrobial Susceptibility Testing Results Among Carbapenem-Resistant Klebsiella pneumoniae Clinical Isolates.</title>
        <authorList>
            <person name="Tamma P.D."/>
            <person name="Fan Y."/>
            <person name="Bergman Y."/>
            <person name="Pertea G."/>
            <person name="Kazmi A."/>
            <person name="Lewis S."/>
            <person name="Carroll K.C."/>
            <person name="Schatz M.C."/>
            <person name="Timp W."/>
            <person name="Simner P.J."/>
        </authorList>
    </citation>
    <scope>NUCLEOTIDE SEQUENCE [LARGE SCALE GENOMIC DNA]</scope>
    <source>
        <strain evidence="1 2">KLPN_33</strain>
    </source>
</reference>
<evidence type="ECO:0000313" key="2">
    <source>
        <dbReference type="Proteomes" id="UP000272440"/>
    </source>
</evidence>
<dbReference type="InterPro" id="IPR036275">
    <property type="entry name" value="YdgH-like_sf"/>
</dbReference>
<dbReference type="AlphaFoldDB" id="A0A2J5DWI4"/>
<dbReference type="Gene3D" id="3.30.1660.10">
    <property type="entry name" value="Flavin-binding protein dodecin"/>
    <property type="match status" value="1"/>
</dbReference>
<dbReference type="InterPro" id="IPR010854">
    <property type="entry name" value="YdgH/BhsA/McbA-like_dom"/>
</dbReference>
<comment type="caution">
    <text evidence="1">The sequence shown here is derived from an EMBL/GenBank/DDBJ whole genome shotgun (WGS) entry which is preliminary data.</text>
</comment>
<dbReference type="EMBL" id="RCZY01000002">
    <property type="protein sequence ID" value="RRE43570.1"/>
    <property type="molecule type" value="Genomic_DNA"/>
</dbReference>
<dbReference type="Pfam" id="PF07338">
    <property type="entry name" value="YdgH_BhsA-like"/>
    <property type="match status" value="1"/>
</dbReference>
<sequence length="69" mass="7129">MKNIKSIAAASLLSAVSFSGLAQNISVTDTTLDGAEAQIAAKAKEAKTSYKIISAYTGNRVHMTAVLGE</sequence>
<dbReference type="Proteomes" id="UP000272440">
    <property type="component" value="Unassembled WGS sequence"/>
</dbReference>
<accession>A0A2J5DWI4</accession>
<gene>
    <name evidence="1" type="ORF">EAO28_12715</name>
</gene>
<evidence type="ECO:0000313" key="1">
    <source>
        <dbReference type="EMBL" id="RRE43570.1"/>
    </source>
</evidence>
<dbReference type="RefSeq" id="WP_004115439.1">
    <property type="nucleotide sequence ID" value="NZ_CAAGWI010000006.1"/>
</dbReference>
<dbReference type="InterPro" id="IPR025543">
    <property type="entry name" value="Dodecin-like"/>
</dbReference>
<name>A0A2J5DWI4_KLEPN</name>
<dbReference type="SUPFAM" id="SSF159871">
    <property type="entry name" value="YdgH-like"/>
    <property type="match status" value="1"/>
</dbReference>
<organism evidence="1 2">
    <name type="scientific">Klebsiella pneumoniae</name>
    <dbReference type="NCBI Taxonomy" id="573"/>
    <lineage>
        <taxon>Bacteria</taxon>
        <taxon>Pseudomonadati</taxon>
        <taxon>Pseudomonadota</taxon>
        <taxon>Gammaproteobacteria</taxon>
        <taxon>Enterobacterales</taxon>
        <taxon>Enterobacteriaceae</taxon>
        <taxon>Klebsiella/Raoultella group</taxon>
        <taxon>Klebsiella</taxon>
        <taxon>Klebsiella pneumoniae complex</taxon>
    </lineage>
</organism>